<dbReference type="GO" id="GO:0009294">
    <property type="term" value="P:DNA-mediated transformation"/>
    <property type="evidence" value="ECO:0007669"/>
    <property type="project" value="InterPro"/>
</dbReference>
<dbReference type="RefSeq" id="WP_106591800.1">
    <property type="nucleotide sequence ID" value="NZ_PYGI01000011.1"/>
</dbReference>
<protein>
    <submittedName>
        <fullName evidence="4">DNA protecting protein DprA</fullName>
    </submittedName>
</protein>
<dbReference type="OrthoDB" id="9785707at2"/>
<comment type="similarity">
    <text evidence="1">Belongs to the DprA/Smf family.</text>
</comment>
<dbReference type="InterPro" id="IPR036388">
    <property type="entry name" value="WH-like_DNA-bd_sf"/>
</dbReference>
<evidence type="ECO:0000313" key="4">
    <source>
        <dbReference type="EMBL" id="PSL13653.1"/>
    </source>
</evidence>
<dbReference type="NCBIfam" id="TIGR00732">
    <property type="entry name" value="dprA"/>
    <property type="match status" value="1"/>
</dbReference>
<gene>
    <name evidence="4" type="ORF">CLV44_11163</name>
</gene>
<dbReference type="InterPro" id="IPR003488">
    <property type="entry name" value="DprA"/>
</dbReference>
<dbReference type="PANTHER" id="PTHR43022">
    <property type="entry name" value="PROTEIN SMF"/>
    <property type="match status" value="1"/>
</dbReference>
<dbReference type="EMBL" id="PYGI01000011">
    <property type="protein sequence ID" value="PSL13653.1"/>
    <property type="molecule type" value="Genomic_DNA"/>
</dbReference>
<keyword evidence="5" id="KW-1185">Reference proteome</keyword>
<feature type="domain" description="Smf/DprA SLOG" evidence="2">
    <location>
        <begin position="82"/>
        <end position="290"/>
    </location>
</feature>
<dbReference type="Gene3D" id="3.40.50.450">
    <property type="match status" value="1"/>
</dbReference>
<evidence type="ECO:0000259" key="3">
    <source>
        <dbReference type="Pfam" id="PF17782"/>
    </source>
</evidence>
<dbReference type="SUPFAM" id="SSF102405">
    <property type="entry name" value="MCP/YpsA-like"/>
    <property type="match status" value="1"/>
</dbReference>
<comment type="caution">
    <text evidence="4">The sequence shown here is derived from an EMBL/GenBank/DDBJ whole genome shotgun (WGS) entry which is preliminary data.</text>
</comment>
<dbReference type="Pfam" id="PF02481">
    <property type="entry name" value="DNA_processg_A"/>
    <property type="match status" value="1"/>
</dbReference>
<organism evidence="4 5">
    <name type="scientific">Marinobacterium halophilum</name>
    <dbReference type="NCBI Taxonomy" id="267374"/>
    <lineage>
        <taxon>Bacteria</taxon>
        <taxon>Pseudomonadati</taxon>
        <taxon>Pseudomonadota</taxon>
        <taxon>Gammaproteobacteria</taxon>
        <taxon>Oceanospirillales</taxon>
        <taxon>Oceanospirillaceae</taxon>
        <taxon>Marinobacterium</taxon>
    </lineage>
</organism>
<dbReference type="PANTHER" id="PTHR43022:SF1">
    <property type="entry name" value="PROTEIN SMF"/>
    <property type="match status" value="1"/>
</dbReference>
<dbReference type="InterPro" id="IPR041614">
    <property type="entry name" value="DprA_WH"/>
</dbReference>
<sequence length="368" mass="39507">MSDPMEWIAASLLPGLGPVTLARLRQEGVDIPRLLRAETGLPSHCRLRPQTMAALHDYQRRGALYRRAEEMLADAEAHDFSLLTLSDPAYPELLHQIPDPPMLVWLRGDARLLSLPQLALVGSRKASREGCRLAYEFAAALSASGIVPVSGLALGIDAAAHRACVDQQRPTVAVIGTGVDRVYPQRHRALADAILDNAGVILSEYPPGTPPLPAHFPKRNRIISGLAVGTLVVEAAVRSGSLITARQALEQGREVFAIPGSIHNPLSRGCHALIREGATLVEQVDQIIEPLGALLGALLPERPPASSHVAAAPAPTDPLLEQIPFDSVWLDHLAAELALPVAELQAGLMLLQLDGHIELSGSRVRRIR</sequence>
<evidence type="ECO:0000256" key="1">
    <source>
        <dbReference type="ARBA" id="ARBA00006525"/>
    </source>
</evidence>
<dbReference type="InterPro" id="IPR057666">
    <property type="entry name" value="DrpA_SLOG"/>
</dbReference>
<reference evidence="4 5" key="1">
    <citation type="submission" date="2018-03" db="EMBL/GenBank/DDBJ databases">
        <title>Genomic Encyclopedia of Archaeal and Bacterial Type Strains, Phase II (KMG-II): from individual species to whole genera.</title>
        <authorList>
            <person name="Goeker M."/>
        </authorList>
    </citation>
    <scope>NUCLEOTIDE SEQUENCE [LARGE SCALE GENOMIC DNA]</scope>
    <source>
        <strain evidence="4 5">DSM 17586</strain>
    </source>
</reference>
<feature type="domain" description="DprA winged helix" evidence="3">
    <location>
        <begin position="304"/>
        <end position="358"/>
    </location>
</feature>
<dbReference type="Proteomes" id="UP000242133">
    <property type="component" value="Unassembled WGS sequence"/>
</dbReference>
<proteinExistence type="inferred from homology"/>
<evidence type="ECO:0000259" key="2">
    <source>
        <dbReference type="Pfam" id="PF02481"/>
    </source>
</evidence>
<dbReference type="Pfam" id="PF17782">
    <property type="entry name" value="WHD_DprA"/>
    <property type="match status" value="1"/>
</dbReference>
<accession>A0A2P8EW01</accession>
<name>A0A2P8EW01_9GAMM</name>
<dbReference type="Gene3D" id="1.10.10.10">
    <property type="entry name" value="Winged helix-like DNA-binding domain superfamily/Winged helix DNA-binding domain"/>
    <property type="match status" value="1"/>
</dbReference>
<evidence type="ECO:0000313" key="5">
    <source>
        <dbReference type="Proteomes" id="UP000242133"/>
    </source>
</evidence>
<dbReference type="AlphaFoldDB" id="A0A2P8EW01"/>